<dbReference type="OrthoDB" id="19311at2759"/>
<organism evidence="4 5">
    <name type="scientific">Ceraceosorus bombacis</name>
    <dbReference type="NCBI Taxonomy" id="401625"/>
    <lineage>
        <taxon>Eukaryota</taxon>
        <taxon>Fungi</taxon>
        <taxon>Dikarya</taxon>
        <taxon>Basidiomycota</taxon>
        <taxon>Ustilaginomycotina</taxon>
        <taxon>Exobasidiomycetes</taxon>
        <taxon>Ceraceosorales</taxon>
        <taxon>Ceraceosoraceae</taxon>
        <taxon>Ceraceosorus</taxon>
    </lineage>
</organism>
<feature type="region of interest" description="Disordered" evidence="2">
    <location>
        <begin position="885"/>
        <end position="986"/>
    </location>
</feature>
<dbReference type="GO" id="GO:0033596">
    <property type="term" value="C:TSC1-TSC2 complex"/>
    <property type="evidence" value="ECO:0007669"/>
    <property type="project" value="TreeGrafter"/>
</dbReference>
<evidence type="ECO:0000256" key="1">
    <source>
        <dbReference type="ARBA" id="ARBA00022468"/>
    </source>
</evidence>
<feature type="region of interest" description="Disordered" evidence="2">
    <location>
        <begin position="1526"/>
        <end position="1551"/>
    </location>
</feature>
<feature type="domain" description="Rap-GAP" evidence="3">
    <location>
        <begin position="1650"/>
        <end position="1888"/>
    </location>
</feature>
<dbReference type="Pfam" id="PF11864">
    <property type="entry name" value="DUF3384"/>
    <property type="match status" value="2"/>
</dbReference>
<reference evidence="4 5" key="1">
    <citation type="submission" date="2014-09" db="EMBL/GenBank/DDBJ databases">
        <authorList>
            <person name="Magalhaes I.L.F."/>
            <person name="Oliveira U."/>
            <person name="Santos F.R."/>
            <person name="Vidigal T.H.D.A."/>
            <person name="Brescovit A.D."/>
            <person name="Santos A.J."/>
        </authorList>
    </citation>
    <scope>NUCLEOTIDE SEQUENCE [LARGE SCALE GENOMIC DNA]</scope>
</reference>
<dbReference type="Proteomes" id="UP000054845">
    <property type="component" value="Unassembled WGS sequence"/>
</dbReference>
<feature type="compositionally biased region" description="Polar residues" evidence="2">
    <location>
        <begin position="1593"/>
        <end position="1609"/>
    </location>
</feature>
<dbReference type="PANTHER" id="PTHR10063:SF0">
    <property type="entry name" value="TUBERIN"/>
    <property type="match status" value="1"/>
</dbReference>
<dbReference type="STRING" id="401625.A0A0P1BD81"/>
<dbReference type="PANTHER" id="PTHR10063">
    <property type="entry name" value="TUBERIN"/>
    <property type="match status" value="1"/>
</dbReference>
<accession>A0A0P1BD81</accession>
<feature type="compositionally biased region" description="Polar residues" evidence="2">
    <location>
        <begin position="116"/>
        <end position="133"/>
    </location>
</feature>
<feature type="compositionally biased region" description="Basic and acidic residues" evidence="2">
    <location>
        <begin position="937"/>
        <end position="968"/>
    </location>
</feature>
<evidence type="ECO:0000313" key="4">
    <source>
        <dbReference type="EMBL" id="CEH14070.1"/>
    </source>
</evidence>
<feature type="region of interest" description="Disordered" evidence="2">
    <location>
        <begin position="1251"/>
        <end position="1270"/>
    </location>
</feature>
<dbReference type="InterPro" id="IPR027107">
    <property type="entry name" value="Tuberin/Ral-act_asu"/>
</dbReference>
<feature type="region of interest" description="Disordered" evidence="2">
    <location>
        <begin position="1474"/>
        <end position="1512"/>
    </location>
</feature>
<dbReference type="InterPro" id="IPR024584">
    <property type="entry name" value="Tuberin_N"/>
</dbReference>
<evidence type="ECO:0000259" key="3">
    <source>
        <dbReference type="PROSITE" id="PS50085"/>
    </source>
</evidence>
<dbReference type="FunFam" id="3.40.50.11210:FF:000007">
    <property type="entry name" value="Tuberous sclerosis 2"/>
    <property type="match status" value="1"/>
</dbReference>
<dbReference type="PROSITE" id="PS50085">
    <property type="entry name" value="RAPGAP"/>
    <property type="match status" value="1"/>
</dbReference>
<dbReference type="InterPro" id="IPR035974">
    <property type="entry name" value="Rap/Ran-GAP_sf"/>
</dbReference>
<feature type="compositionally biased region" description="Polar residues" evidence="2">
    <location>
        <begin position="727"/>
        <end position="741"/>
    </location>
</feature>
<keyword evidence="5" id="KW-1185">Reference proteome</keyword>
<dbReference type="Pfam" id="PF02145">
    <property type="entry name" value="Rap_GAP"/>
    <property type="match status" value="1"/>
</dbReference>
<dbReference type="InterPro" id="IPR000331">
    <property type="entry name" value="Rap/Ran_GAP_dom"/>
</dbReference>
<dbReference type="EMBL" id="CCYA01000240">
    <property type="protein sequence ID" value="CEH14070.1"/>
    <property type="molecule type" value="Genomic_DNA"/>
</dbReference>
<feature type="compositionally biased region" description="Polar residues" evidence="2">
    <location>
        <begin position="1536"/>
        <end position="1551"/>
    </location>
</feature>
<dbReference type="GO" id="GO:0051056">
    <property type="term" value="P:regulation of small GTPase mediated signal transduction"/>
    <property type="evidence" value="ECO:0007669"/>
    <property type="project" value="InterPro"/>
</dbReference>
<dbReference type="InterPro" id="IPR018515">
    <property type="entry name" value="Tuberin-type_domain"/>
</dbReference>
<evidence type="ECO:0000313" key="5">
    <source>
        <dbReference type="Proteomes" id="UP000054845"/>
    </source>
</evidence>
<protein>
    <submittedName>
        <fullName evidence="4">Tuberin-Rap/ran-GTPase-activating protein</fullName>
    </submittedName>
</protein>
<dbReference type="Gene3D" id="3.40.50.11210">
    <property type="entry name" value="Rap/Ran-GAP"/>
    <property type="match status" value="1"/>
</dbReference>
<dbReference type="GO" id="GO:0005634">
    <property type="term" value="C:nucleus"/>
    <property type="evidence" value="ECO:0007669"/>
    <property type="project" value="InterPro"/>
</dbReference>
<dbReference type="Pfam" id="PF03542">
    <property type="entry name" value="Tuberin"/>
    <property type="match status" value="1"/>
</dbReference>
<feature type="region of interest" description="Disordered" evidence="2">
    <location>
        <begin position="620"/>
        <end position="655"/>
    </location>
</feature>
<sequence length="1907" mass="207321">MDGRDVVAFKSIIALIGTWLHTMWNEIQILRRLAHAEHQESQQVPPSSPATRLRQLREARDLLSVQLSLREWNLQALLQLATSTFKFSFTKLDLDHVEDLFFEIAHLVLGQNVQADPSGVQQSTSVSAATGSSRRNRSKDARPLTEGYDYYGLEQLTPSSGSLTPVTSSATQNASRSPLLTGLISASANIAGPPPSTEASISPSSTPKVAPIALATIPPASQSNAPASISSNPSSELHASDVRAIIALFDAALRYGSVPPACVEAVADVLCCFLGHQAAERVKDGREVEEELDWRPQLLPVITNLLRSHGANAALRHVRGMLATTPSQANSHEASGASAHQHAHTALGLYREQLSVLLGAVSFLRHALFVVGESVASSAAHREATSNRQNEDALAPSVSIALILPALRGALARGKLQGHATSIFESTAYSSSAASAPAASMPSPVAALLKTISRVNLAPAATISRAEASLAAEGANTRFEQDSVPWTPKLVKLLLALAPLLPDATVVDLIKHFKAQHLCLPCDPRWIQNIRDLLQAFFHRHEQTARDFATMPAPKARIELIDFIFKHVYDILKDLPAQRSEFVLEIAIPLAKTSLANEADPEVASAITAVLVDAAVQAGSLPPDLPAPEHSDEESASGQEKDERDPGPPSPRELGQHVNERLAAVETSKSEQVFVEIRQLFGQLARVKDLTSTAATAANRADAGNVLTGHVSFADPPGSHDRRSGRDAQTQTHSRHSSVGNISVGVAPTTVPKRALASDKAVKSVLALIAVFNRMAFASSWTSFASSAEQGQSRRHASGLKQTRASCLTIFRDLLRLLQPPASLRGRTAEKESGTDSMQGSPSSAARLAILQWLLRLRTDRQHRIYLVADVDELVEAAATALQRGPDSTATGVGPCSASMEKQISTSSSTRPGRASTSARQEQREPRGVNSSVQTSERSKSRIREPSRDRGRANVESSRQEGRRERSTSRNRNLPKIPAGPPHPAVEAQEPLWQLPQRLHFEMPDSHLRSDVVYTYIHPTADPHCAHGHAHGHTFDDEDEAPIPLPVSEYLALMVRILATDKDWEIGSYLICHLPHQLANKHLFCGPKARDQIVALRKLLCSSILEHALMPELHLPEEVKRTDVYAVVYATLTILISYRTLFSRSQQDEMVEAFIAGLNKSQNTAQPCVRALSVACYELQKSVTRFLPAMLVKLSTVMSSTVMSVHILELIAAIGHIPACFANFTEADYRRIFGISLQYLQYHSQWQRSMDSTDRQANSTTSSAEDPRSSPAQFTLSQYVMMLAYYNISLWFISLRIPDRSKHVAYISRGLRTANEGREKLADQTEVCFDFLARFTHSNAEPKPTRSFLNSIVMGGTPAALKAGGGLATKDPNAVVKSWLFGKALVTVSTLKKTGWVEIVVRRPSGTAALLCKLENVPTSTLPDEDDERMDLPAMLMMQRDPDAMSRPILKAPTLQPSERADRLSLRQRAEQRLRFGDELRSRQPVGPPASLRPRTGRSASYSGGTSGDMLIRTAPVDPYRIEAANADLSIDEPHSTNLPRTGGPQMSATPSSAVMEVIDDVLSPTALSKEDQLAHLKQSSQEASIGAAADSAPSSERYNASTKPSANRSTRDAAIDPGFVALQLTAFPDMKLDETPLLLPNEPATDRLIRHMDFTPVVDFHKIGVLYVAPGQTQEQDILANATGSAAYARFLSGLGKLVTLKGQEDVYTGGLDRQADEHGKYAYVWGDDISQIVYHTATLMPTSAQDPNHGHKKALIGNDWVHIVWNEGGEEYGFDTIPSQFNFVNIVISPNSRGGTNLGAVAPDDSTFYRVSLQCKPGLPNFSPVSDGQLVSASALPAFVRILALNGNVVSQIFDATGATLRPYTSNWVSRLQHLGRAREKALAQRRAAEAQQGTESIVQELRWV</sequence>
<feature type="region of interest" description="Disordered" evidence="2">
    <location>
        <begin position="116"/>
        <end position="144"/>
    </location>
</feature>
<proteinExistence type="predicted"/>
<keyword evidence="1" id="KW-0343">GTPase activation</keyword>
<feature type="region of interest" description="Disordered" evidence="2">
    <location>
        <begin position="1574"/>
        <end position="1613"/>
    </location>
</feature>
<feature type="region of interest" description="Disordered" evidence="2">
    <location>
        <begin position="708"/>
        <end position="744"/>
    </location>
</feature>
<dbReference type="SUPFAM" id="SSF111347">
    <property type="entry name" value="Rap/Ran-GAP"/>
    <property type="match status" value="1"/>
</dbReference>
<dbReference type="GO" id="GO:0032007">
    <property type="term" value="P:negative regulation of TOR signaling"/>
    <property type="evidence" value="ECO:0007669"/>
    <property type="project" value="TreeGrafter"/>
</dbReference>
<feature type="region of interest" description="Disordered" evidence="2">
    <location>
        <begin position="822"/>
        <end position="842"/>
    </location>
</feature>
<name>A0A0P1BD81_9BASI</name>
<feature type="compositionally biased region" description="Polar residues" evidence="2">
    <location>
        <begin position="900"/>
        <end position="920"/>
    </location>
</feature>
<evidence type="ECO:0000256" key="2">
    <source>
        <dbReference type="SAM" id="MobiDB-lite"/>
    </source>
</evidence>
<dbReference type="GO" id="GO:0005096">
    <property type="term" value="F:GTPase activator activity"/>
    <property type="evidence" value="ECO:0007669"/>
    <property type="project" value="UniProtKB-KW"/>
</dbReference>